<comment type="caution">
    <text evidence="1">The sequence shown here is derived from an EMBL/GenBank/DDBJ whole genome shotgun (WGS) entry which is preliminary data.</text>
</comment>
<sequence length="69" mass="8267">HPYIYTLKQMFAPRVEEEESIDSYLDLVYRPLIEKYDLENTDDNSNSSFISDNDDILTAENRQHLQHLY</sequence>
<dbReference type="EMBL" id="CAJVPW010016234">
    <property type="protein sequence ID" value="CAG8668342.1"/>
    <property type="molecule type" value="Genomic_DNA"/>
</dbReference>
<reference evidence="1" key="1">
    <citation type="submission" date="2021-06" db="EMBL/GenBank/DDBJ databases">
        <authorList>
            <person name="Kallberg Y."/>
            <person name="Tangrot J."/>
            <person name="Rosling A."/>
        </authorList>
    </citation>
    <scope>NUCLEOTIDE SEQUENCE</scope>
    <source>
        <strain evidence="1">28 12/20/2015</strain>
    </source>
</reference>
<evidence type="ECO:0000313" key="2">
    <source>
        <dbReference type="Proteomes" id="UP000789366"/>
    </source>
</evidence>
<proteinExistence type="predicted"/>
<organism evidence="1 2">
    <name type="scientific">Cetraspora pellucida</name>
    <dbReference type="NCBI Taxonomy" id="1433469"/>
    <lineage>
        <taxon>Eukaryota</taxon>
        <taxon>Fungi</taxon>
        <taxon>Fungi incertae sedis</taxon>
        <taxon>Mucoromycota</taxon>
        <taxon>Glomeromycotina</taxon>
        <taxon>Glomeromycetes</taxon>
        <taxon>Diversisporales</taxon>
        <taxon>Gigasporaceae</taxon>
        <taxon>Cetraspora</taxon>
    </lineage>
</organism>
<dbReference type="Proteomes" id="UP000789366">
    <property type="component" value="Unassembled WGS sequence"/>
</dbReference>
<keyword evidence="2" id="KW-1185">Reference proteome</keyword>
<gene>
    <name evidence="1" type="ORF">SPELUC_LOCUS9548</name>
</gene>
<protein>
    <submittedName>
        <fullName evidence="1">16944_t:CDS:1</fullName>
    </submittedName>
</protein>
<name>A0ACA9NPM0_9GLOM</name>
<feature type="non-terminal residue" evidence="1">
    <location>
        <position position="1"/>
    </location>
</feature>
<accession>A0ACA9NPM0</accession>
<evidence type="ECO:0000313" key="1">
    <source>
        <dbReference type="EMBL" id="CAG8668342.1"/>
    </source>
</evidence>